<comment type="caution">
    <text evidence="10">The sequence shown here is derived from an EMBL/GenBank/DDBJ whole genome shotgun (WGS) entry which is preliminary data.</text>
</comment>
<evidence type="ECO:0000256" key="5">
    <source>
        <dbReference type="ARBA" id="ARBA00035014"/>
    </source>
</evidence>
<evidence type="ECO:0000256" key="8">
    <source>
        <dbReference type="PROSITE-ProRule" id="PRU00236"/>
    </source>
</evidence>
<protein>
    <recommendedName>
        <fullName evidence="6">NAD(+) hydrolase ThsA</fullName>
        <ecNumber evidence="4">3.2.2.5</ecNumber>
    </recommendedName>
</protein>
<dbReference type="HOGENOM" id="CLU_028011_0_0_9"/>
<reference evidence="10 11" key="1">
    <citation type="submission" date="2013-01" db="EMBL/GenBank/DDBJ databases">
        <title>The Genome Sequence of Clostridium colicanis 209318.</title>
        <authorList>
            <consortium name="The Broad Institute Genome Sequencing Platform"/>
            <person name="Earl A."/>
            <person name="Ward D."/>
            <person name="Feldgarden M."/>
            <person name="Gevers D."/>
            <person name="Courvalin P."/>
            <person name="Lambert T."/>
            <person name="Walker B."/>
            <person name="Young S.K."/>
            <person name="Zeng Q."/>
            <person name="Gargeya S."/>
            <person name="Fitzgerald M."/>
            <person name="Haas B."/>
            <person name="Abouelleil A."/>
            <person name="Alvarado L."/>
            <person name="Arachchi H.M."/>
            <person name="Berlin A.M."/>
            <person name="Chapman S.B."/>
            <person name="Dewar J."/>
            <person name="Goldberg J."/>
            <person name="Griggs A."/>
            <person name="Gujja S."/>
            <person name="Hansen M."/>
            <person name="Howarth C."/>
            <person name="Imamovic A."/>
            <person name="Larimer J."/>
            <person name="McCowan C."/>
            <person name="Murphy C."/>
            <person name="Neiman D."/>
            <person name="Pearson M."/>
            <person name="Priest M."/>
            <person name="Roberts A."/>
            <person name="Saif S."/>
            <person name="Shea T."/>
            <person name="Sisk P."/>
            <person name="Sykes S."/>
            <person name="Wortman J."/>
            <person name="Nusbaum C."/>
            <person name="Birren B."/>
        </authorList>
    </citation>
    <scope>NUCLEOTIDE SEQUENCE [LARGE SCALE GENOMIC DNA]</scope>
    <source>
        <strain evidence="10 11">209318</strain>
    </source>
</reference>
<evidence type="ECO:0000256" key="7">
    <source>
        <dbReference type="ARBA" id="ARBA00047575"/>
    </source>
</evidence>
<accession>N9Y6K8</accession>
<dbReference type="PROSITE" id="PS50305">
    <property type="entry name" value="SIRTUIN"/>
    <property type="match status" value="1"/>
</dbReference>
<dbReference type="PATRIC" id="fig|999411.4.peg.602"/>
<dbReference type="AlphaFoldDB" id="N9Y6K8"/>
<evidence type="ECO:0000313" key="10">
    <source>
        <dbReference type="EMBL" id="ENZ03437.1"/>
    </source>
</evidence>
<dbReference type="GO" id="GO:0051607">
    <property type="term" value="P:defense response to virus"/>
    <property type="evidence" value="ECO:0007669"/>
    <property type="project" value="UniProtKB-KW"/>
</dbReference>
<dbReference type="Proteomes" id="UP000013097">
    <property type="component" value="Unassembled WGS sequence"/>
</dbReference>
<comment type="similarity">
    <text evidence="5">Belongs to the soluble Thoeris ThsA family.</text>
</comment>
<dbReference type="RefSeq" id="WP_002597127.1">
    <property type="nucleotide sequence ID" value="NZ_KB850956.1"/>
</dbReference>
<evidence type="ECO:0000256" key="1">
    <source>
        <dbReference type="ARBA" id="ARBA00022801"/>
    </source>
</evidence>
<name>N9Y6K8_9CLOT</name>
<dbReference type="SUPFAM" id="SSF52467">
    <property type="entry name" value="DHS-like NAD/FAD-binding domain"/>
    <property type="match status" value="1"/>
</dbReference>
<dbReference type="GO" id="GO:0003953">
    <property type="term" value="F:NAD+ nucleosidase activity"/>
    <property type="evidence" value="ECO:0007669"/>
    <property type="project" value="UniProtKB-EC"/>
</dbReference>
<dbReference type="InterPro" id="IPR029035">
    <property type="entry name" value="DHS-like_NAD/FAD-binding_dom"/>
</dbReference>
<comment type="caution">
    <text evidence="8">Lacks conserved residue(s) required for the propagation of feature annotation.</text>
</comment>
<dbReference type="InterPro" id="IPR026590">
    <property type="entry name" value="Ssirtuin_cat_dom"/>
</dbReference>
<dbReference type="Pfam" id="PF13289">
    <property type="entry name" value="SIR2_2"/>
    <property type="match status" value="1"/>
</dbReference>
<proteinExistence type="inferred from homology"/>
<keyword evidence="1" id="KW-0378">Hydrolase</keyword>
<organism evidence="10 11">
    <name type="scientific">Clostridium thermobutyricum</name>
    <dbReference type="NCBI Taxonomy" id="29372"/>
    <lineage>
        <taxon>Bacteria</taxon>
        <taxon>Bacillati</taxon>
        <taxon>Bacillota</taxon>
        <taxon>Clostridia</taxon>
        <taxon>Eubacteriales</taxon>
        <taxon>Clostridiaceae</taxon>
        <taxon>Clostridium</taxon>
    </lineage>
</organism>
<evidence type="ECO:0000256" key="2">
    <source>
        <dbReference type="ARBA" id="ARBA00023027"/>
    </source>
</evidence>
<keyword evidence="11" id="KW-1185">Reference proteome</keyword>
<comment type="catalytic activity">
    <reaction evidence="7">
        <text>NAD(+) + H2O = ADP-D-ribose + nicotinamide + H(+)</text>
        <dbReference type="Rhea" id="RHEA:16301"/>
        <dbReference type="ChEBI" id="CHEBI:15377"/>
        <dbReference type="ChEBI" id="CHEBI:15378"/>
        <dbReference type="ChEBI" id="CHEBI:17154"/>
        <dbReference type="ChEBI" id="CHEBI:57540"/>
        <dbReference type="ChEBI" id="CHEBI:57967"/>
        <dbReference type="EC" id="3.2.2.5"/>
    </reaction>
    <physiologicalReaction direction="left-to-right" evidence="7">
        <dbReference type="Rhea" id="RHEA:16302"/>
    </physiologicalReaction>
</comment>
<feature type="domain" description="Deacetylase sirtuin-type" evidence="9">
    <location>
        <begin position="1"/>
        <end position="291"/>
    </location>
</feature>
<sequence>MKFKREVYAFIEDYIEQLKQGSAAIFAGAGLSAGVGFVDWKGLLEKPARRIGLDVQKEDDLVTLAQYIFNEDGSRQPLTEVIRNNFISSNKINENHKILSLLPIKTYWTTNYDSLIEDSLIKYGKNPDVKKTLADLSTIISMRDAVIYKMHGDINDANNAVLIKDDYEVYETKNHLFTLNLKADLISKTFLFIGFSFEDPNLEYILSKVRILLEGNGRKHYCFLKKVNIKDFEKCQNPDEEFKYAELKQRLKCADLKRYCIHPVLVDEYEDITEILRYIDRMYRRNNVLISGSADEFENFNIKLKGKDEMIQPLDFIHDLCREISKSGFKIVTGYGKGIGSAVINGVLENVYQTNTRNLDDHMIIRPFPLYATKNITDEEFNLVRESYRKSLVEQAGITIFVLGNKIVNGEVVVADGVLKEFEESLLIGSKVIPIGLTGYASKELWEKVNTNFEKYYSEHRNLKAYFEVLGDENSNNEDIINSVCSIIKDLREVF</sequence>
<keyword evidence="3" id="KW-0051">Antiviral defense</keyword>
<evidence type="ECO:0000256" key="6">
    <source>
        <dbReference type="ARBA" id="ARBA00035033"/>
    </source>
</evidence>
<evidence type="ECO:0000256" key="3">
    <source>
        <dbReference type="ARBA" id="ARBA00023118"/>
    </source>
</evidence>
<evidence type="ECO:0000259" key="9">
    <source>
        <dbReference type="PROSITE" id="PS50305"/>
    </source>
</evidence>
<dbReference type="EMBL" id="AGYT01000007">
    <property type="protein sequence ID" value="ENZ03437.1"/>
    <property type="molecule type" value="Genomic_DNA"/>
</dbReference>
<dbReference type="eggNOG" id="COG0846">
    <property type="taxonomic scope" value="Bacteria"/>
</dbReference>
<dbReference type="CDD" id="cd01406">
    <property type="entry name" value="SIR2-like"/>
    <property type="match status" value="1"/>
</dbReference>
<dbReference type="InterPro" id="IPR041486">
    <property type="entry name" value="ThsA_STALD"/>
</dbReference>
<evidence type="ECO:0000256" key="4">
    <source>
        <dbReference type="ARBA" id="ARBA00034327"/>
    </source>
</evidence>
<dbReference type="EC" id="3.2.2.5" evidence="4"/>
<gene>
    <name evidence="10" type="ORF">HMPREF1092_00624</name>
</gene>
<dbReference type="Pfam" id="PF18185">
    <property type="entry name" value="STALD"/>
    <property type="match status" value="1"/>
</dbReference>
<evidence type="ECO:0000313" key="11">
    <source>
        <dbReference type="Proteomes" id="UP000013097"/>
    </source>
</evidence>
<keyword evidence="2" id="KW-0520">NAD</keyword>